<reference evidence="2 3" key="1">
    <citation type="submission" date="2021-06" db="EMBL/GenBank/DDBJ databases">
        <title>Caerostris extrusa draft genome.</title>
        <authorList>
            <person name="Kono N."/>
            <person name="Arakawa K."/>
        </authorList>
    </citation>
    <scope>NUCLEOTIDE SEQUENCE [LARGE SCALE GENOMIC DNA]</scope>
</reference>
<gene>
    <name evidence="2" type="ORF">CEXT_750951</name>
</gene>
<evidence type="ECO:0000313" key="3">
    <source>
        <dbReference type="Proteomes" id="UP001054945"/>
    </source>
</evidence>
<evidence type="ECO:0008006" key="4">
    <source>
        <dbReference type="Google" id="ProtNLM"/>
    </source>
</evidence>
<dbReference type="EMBL" id="BPLR01021472">
    <property type="protein sequence ID" value="GIX90049.1"/>
    <property type="molecule type" value="Genomic_DNA"/>
</dbReference>
<name>A0AAV4P093_CAEEX</name>
<feature type="region of interest" description="Disordered" evidence="1">
    <location>
        <begin position="56"/>
        <end position="83"/>
    </location>
</feature>
<evidence type="ECO:0000313" key="2">
    <source>
        <dbReference type="EMBL" id="GIX90049.1"/>
    </source>
</evidence>
<accession>A0AAV4P093</accession>
<evidence type="ECO:0000256" key="1">
    <source>
        <dbReference type="SAM" id="MobiDB-lite"/>
    </source>
</evidence>
<proteinExistence type="predicted"/>
<sequence>MADDAYKVIMETNNCPTGRGKGHNLFVTKRNSSGFWVCAQNLNHWEERSILKSGGSRAAVSHAREGNVSKKRDTSASSTPANDDSFSPALFWGVLKNKRGSLRRLWANYWDEPVLAETECFKLSEKVCVSSHLLYLNSGTSTINRLASKNTFFAFETGSALLFQKEALSLPTLSCL</sequence>
<feature type="compositionally biased region" description="Basic and acidic residues" evidence="1">
    <location>
        <begin position="62"/>
        <end position="74"/>
    </location>
</feature>
<comment type="caution">
    <text evidence="2">The sequence shown here is derived from an EMBL/GenBank/DDBJ whole genome shotgun (WGS) entry which is preliminary data.</text>
</comment>
<organism evidence="2 3">
    <name type="scientific">Caerostris extrusa</name>
    <name type="common">Bark spider</name>
    <name type="synonym">Caerostris bankana</name>
    <dbReference type="NCBI Taxonomy" id="172846"/>
    <lineage>
        <taxon>Eukaryota</taxon>
        <taxon>Metazoa</taxon>
        <taxon>Ecdysozoa</taxon>
        <taxon>Arthropoda</taxon>
        <taxon>Chelicerata</taxon>
        <taxon>Arachnida</taxon>
        <taxon>Araneae</taxon>
        <taxon>Araneomorphae</taxon>
        <taxon>Entelegynae</taxon>
        <taxon>Araneoidea</taxon>
        <taxon>Araneidae</taxon>
        <taxon>Caerostris</taxon>
    </lineage>
</organism>
<dbReference type="Proteomes" id="UP001054945">
    <property type="component" value="Unassembled WGS sequence"/>
</dbReference>
<dbReference type="AlphaFoldDB" id="A0AAV4P093"/>
<protein>
    <recommendedName>
        <fullName evidence="4">PH domain-containing protein</fullName>
    </recommendedName>
</protein>
<keyword evidence="3" id="KW-1185">Reference proteome</keyword>